<protein>
    <submittedName>
        <fullName evidence="1">Uncharacterized protein</fullName>
    </submittedName>
</protein>
<evidence type="ECO:0000313" key="2">
    <source>
        <dbReference type="Proteomes" id="UP001054945"/>
    </source>
</evidence>
<comment type="caution">
    <text evidence="1">The sequence shown here is derived from an EMBL/GenBank/DDBJ whole genome shotgun (WGS) entry which is preliminary data.</text>
</comment>
<sequence>MEVTFFFTSPRMFSSSSKNFANNFFSNRRLPSIKQAIHQAIMRNGPCWCDVVCKDGKENLFRLNREEYCIEKGTSSEKNNKPLSLLK</sequence>
<dbReference type="Proteomes" id="UP001054945">
    <property type="component" value="Unassembled WGS sequence"/>
</dbReference>
<reference evidence="1 2" key="1">
    <citation type="submission" date="2021-06" db="EMBL/GenBank/DDBJ databases">
        <title>Caerostris extrusa draft genome.</title>
        <authorList>
            <person name="Kono N."/>
            <person name="Arakawa K."/>
        </authorList>
    </citation>
    <scope>NUCLEOTIDE SEQUENCE [LARGE SCALE GENOMIC DNA]</scope>
</reference>
<proteinExistence type="predicted"/>
<keyword evidence="2" id="KW-1185">Reference proteome</keyword>
<organism evidence="1 2">
    <name type="scientific">Caerostris extrusa</name>
    <name type="common">Bark spider</name>
    <name type="synonym">Caerostris bankana</name>
    <dbReference type="NCBI Taxonomy" id="172846"/>
    <lineage>
        <taxon>Eukaryota</taxon>
        <taxon>Metazoa</taxon>
        <taxon>Ecdysozoa</taxon>
        <taxon>Arthropoda</taxon>
        <taxon>Chelicerata</taxon>
        <taxon>Arachnida</taxon>
        <taxon>Araneae</taxon>
        <taxon>Araneomorphae</taxon>
        <taxon>Entelegynae</taxon>
        <taxon>Araneoidea</taxon>
        <taxon>Araneidae</taxon>
        <taxon>Caerostris</taxon>
    </lineage>
</organism>
<dbReference type="EMBL" id="BPLR01014185">
    <property type="protein sequence ID" value="GIY66995.1"/>
    <property type="molecule type" value="Genomic_DNA"/>
</dbReference>
<accession>A0AAV4VAJ9</accession>
<gene>
    <name evidence="1" type="ORF">CEXT_553501</name>
</gene>
<name>A0AAV4VAJ9_CAEEX</name>
<dbReference type="AlphaFoldDB" id="A0AAV4VAJ9"/>
<evidence type="ECO:0000313" key="1">
    <source>
        <dbReference type="EMBL" id="GIY66995.1"/>
    </source>
</evidence>